<sequence length="201" mass="20144">MGRLNYDQSPAQYVPTAAAGDSSSAVASTAFVQNAVPAGVVLPYAGPLPPEGWMLCDGSAVSRTTYAKLFAAIGTTYGAGNGTTTFNLPEARGEFIRGLDQGRGVDSGRALGTAQQDALQNITGTIQPRPLAGAGGGAIGGATGAGAFDLSIKGGAPGASSITTGTAANTDVLTFDASRVARTAAETRPRNVAMNYIIKFA</sequence>
<feature type="domain" description="Phage tail collar" evidence="1">
    <location>
        <begin position="39"/>
        <end position="96"/>
    </location>
</feature>
<reference evidence="2 3" key="1">
    <citation type="submission" date="2017-08" db="EMBL/GenBank/DDBJ databases">
        <title>Complete genome sequence of a novel bacteriophage infecting Bordetella bronchiseptica.</title>
        <authorList>
            <person name="Chen Y."/>
            <person name="Song J."/>
            <person name="Wu B."/>
        </authorList>
    </citation>
    <scope>NUCLEOTIDE SEQUENCE [LARGE SCALE GENOMIC DNA]</scope>
</reference>
<name>A0A291LA10_9CAUD</name>
<evidence type="ECO:0000313" key="2">
    <source>
        <dbReference type="EMBL" id="ATI15740.1"/>
    </source>
</evidence>
<dbReference type="InterPro" id="IPR011083">
    <property type="entry name" value="Phage_tail_collar_dom"/>
</dbReference>
<dbReference type="Proteomes" id="UP000228765">
    <property type="component" value="Segment"/>
</dbReference>
<accession>A0A291LA10</accession>
<evidence type="ECO:0000313" key="3">
    <source>
        <dbReference type="Proteomes" id="UP000228765"/>
    </source>
</evidence>
<protein>
    <submittedName>
        <fullName evidence="2">Putative tail-collar fiber protein</fullName>
    </submittedName>
</protein>
<dbReference type="RefSeq" id="YP_009792788.1">
    <property type="nucleotide sequence ID" value="NC_047861.1"/>
</dbReference>
<dbReference type="Gene3D" id="3.90.1340.10">
    <property type="entry name" value="Phage tail collar domain"/>
    <property type="match status" value="1"/>
</dbReference>
<dbReference type="Pfam" id="PF07484">
    <property type="entry name" value="Collar"/>
    <property type="match status" value="1"/>
</dbReference>
<proteinExistence type="predicted"/>
<evidence type="ECO:0000259" key="1">
    <source>
        <dbReference type="Pfam" id="PF07484"/>
    </source>
</evidence>
<organism evidence="2 3">
    <name type="scientific">Bordetella phage vB_BbrM_PHB04</name>
    <dbReference type="NCBI Taxonomy" id="2029657"/>
    <lineage>
        <taxon>Viruses</taxon>
        <taxon>Duplodnaviria</taxon>
        <taxon>Heunggongvirae</taxon>
        <taxon>Uroviricota</taxon>
        <taxon>Caudoviricetes</taxon>
        <taxon>Phabquatrovirus</taxon>
        <taxon>Phabquatrovirus PHB04</taxon>
    </lineage>
</organism>
<dbReference type="InterPro" id="IPR037053">
    <property type="entry name" value="Phage_tail_collar_dom_sf"/>
</dbReference>
<dbReference type="GeneID" id="54982996"/>
<keyword evidence="3" id="KW-1185">Reference proteome</keyword>
<dbReference type="EMBL" id="MF663786">
    <property type="protein sequence ID" value="ATI15740.1"/>
    <property type="molecule type" value="Genomic_DNA"/>
</dbReference>
<dbReference type="KEGG" id="vg:54982996"/>
<dbReference type="SUPFAM" id="SSF88874">
    <property type="entry name" value="Receptor-binding domain of short tail fibre protein gp12"/>
    <property type="match status" value="1"/>
</dbReference>